<dbReference type="InterPro" id="IPR021655">
    <property type="entry name" value="Put_metal-bd"/>
</dbReference>
<comment type="caution">
    <text evidence="1">The sequence shown here is derived from an EMBL/GenBank/DDBJ whole genome shotgun (WGS) entry which is preliminary data.</text>
</comment>
<accession>A0A1F7RSB7</accession>
<name>A0A1F7RSB7_9BACT</name>
<dbReference type="Proteomes" id="UP000178435">
    <property type="component" value="Unassembled WGS sequence"/>
</dbReference>
<dbReference type="AlphaFoldDB" id="A0A1F7RSB7"/>
<evidence type="ECO:0000313" key="2">
    <source>
        <dbReference type="Proteomes" id="UP000178435"/>
    </source>
</evidence>
<proteinExistence type="predicted"/>
<protein>
    <submittedName>
        <fullName evidence="1">Uncharacterized protein</fullName>
    </submittedName>
</protein>
<dbReference type="Pfam" id="PF11617">
    <property type="entry name" value="Cu-binding_MopE"/>
    <property type="match status" value="1"/>
</dbReference>
<evidence type="ECO:0000313" key="1">
    <source>
        <dbReference type="EMBL" id="OGL43998.1"/>
    </source>
</evidence>
<gene>
    <name evidence="1" type="ORF">A2149_02950</name>
</gene>
<dbReference type="EMBL" id="MGDF01000165">
    <property type="protein sequence ID" value="OGL43998.1"/>
    <property type="molecule type" value="Genomic_DNA"/>
</dbReference>
<sequence>MELKNFISKNLIVCIFSIPILISLFSSPGFCNGLEMSSESQEIIIAQNGDADNDGYTVVQGDCNDNDASVYPGAAEICGDGIDQDCNGKDLQCNELEGDTIAE</sequence>
<organism evidence="1 2">
    <name type="scientific">Candidatus Schekmanbacteria bacterium RBG_16_38_11</name>
    <dbReference type="NCBI Taxonomy" id="1817880"/>
    <lineage>
        <taxon>Bacteria</taxon>
        <taxon>Candidatus Schekmaniibacteriota</taxon>
    </lineage>
</organism>
<reference evidence="1 2" key="1">
    <citation type="journal article" date="2016" name="Nat. Commun.">
        <title>Thousands of microbial genomes shed light on interconnected biogeochemical processes in an aquifer system.</title>
        <authorList>
            <person name="Anantharaman K."/>
            <person name="Brown C.T."/>
            <person name="Hug L.A."/>
            <person name="Sharon I."/>
            <person name="Castelle C.J."/>
            <person name="Probst A.J."/>
            <person name="Thomas B.C."/>
            <person name="Singh A."/>
            <person name="Wilkins M.J."/>
            <person name="Karaoz U."/>
            <person name="Brodie E.L."/>
            <person name="Williams K.H."/>
            <person name="Hubbard S.S."/>
            <person name="Banfield J.F."/>
        </authorList>
    </citation>
    <scope>NUCLEOTIDE SEQUENCE [LARGE SCALE GENOMIC DNA]</scope>
</reference>